<dbReference type="SUPFAM" id="SSF53187">
    <property type="entry name" value="Zn-dependent exopeptidases"/>
    <property type="match status" value="5"/>
</dbReference>
<dbReference type="CDD" id="cd03860">
    <property type="entry name" value="M14_CP_A-B_like"/>
    <property type="match status" value="1"/>
</dbReference>
<evidence type="ECO:0000259" key="17">
    <source>
        <dbReference type="PROSITE" id="PS52035"/>
    </source>
</evidence>
<dbReference type="SUPFAM" id="SSF54897">
    <property type="entry name" value="Protease propeptides/inhibitors"/>
    <property type="match status" value="2"/>
</dbReference>
<accession>A0A7R8UHM5</accession>
<gene>
    <name evidence="18" type="ORF">HERILL_LOCUS3853</name>
</gene>
<dbReference type="Proteomes" id="UP000594454">
    <property type="component" value="Chromosome 2"/>
</dbReference>
<dbReference type="EMBL" id="LR899010">
    <property type="protein sequence ID" value="CAD7080712.1"/>
    <property type="molecule type" value="Genomic_DNA"/>
</dbReference>
<evidence type="ECO:0000256" key="6">
    <source>
        <dbReference type="ARBA" id="ARBA00022670"/>
    </source>
</evidence>
<feature type="active site" description="Proton donor/acceptor" evidence="14">
    <location>
        <position position="1252"/>
    </location>
</feature>
<name>A0A7R8UHM5_HERIL</name>
<evidence type="ECO:0000256" key="5">
    <source>
        <dbReference type="ARBA" id="ARBA00022645"/>
    </source>
</evidence>
<feature type="active site" description="Proton donor/acceptor" evidence="14">
    <location>
        <position position="381"/>
    </location>
</feature>
<proteinExistence type="inferred from homology"/>
<keyword evidence="10" id="KW-0862">Zinc</keyword>
<keyword evidence="9" id="KW-0378">Hydrolase</keyword>
<dbReference type="FunFam" id="3.40.630.10:FF:000040">
    <property type="entry name" value="zinc carboxypeptidase"/>
    <property type="match status" value="1"/>
</dbReference>
<dbReference type="GO" id="GO:0006508">
    <property type="term" value="P:proteolysis"/>
    <property type="evidence" value="ECO:0007669"/>
    <property type="project" value="UniProtKB-KW"/>
</dbReference>
<dbReference type="PANTHER" id="PTHR11705:SF154">
    <property type="entry name" value="PEPTIDASE M14 CARBOXYPEPTIDASE A DOMAIN-CONTAINING PROTEIN"/>
    <property type="match status" value="1"/>
</dbReference>
<feature type="domain" description="Peptidase M14" evidence="17">
    <location>
        <begin position="723"/>
        <end position="1286"/>
    </location>
</feature>
<dbReference type="PANTHER" id="PTHR11705">
    <property type="entry name" value="PROTEASE FAMILY M14 CARBOXYPEPTIDASE A,B"/>
    <property type="match status" value="1"/>
</dbReference>
<evidence type="ECO:0000313" key="18">
    <source>
        <dbReference type="EMBL" id="CAD7080712.1"/>
    </source>
</evidence>
<keyword evidence="5" id="KW-0121">Carboxypeptidase</keyword>
<organism evidence="18 19">
    <name type="scientific">Hermetia illucens</name>
    <name type="common">Black soldier fly</name>
    <dbReference type="NCBI Taxonomy" id="343691"/>
    <lineage>
        <taxon>Eukaryota</taxon>
        <taxon>Metazoa</taxon>
        <taxon>Ecdysozoa</taxon>
        <taxon>Arthropoda</taxon>
        <taxon>Hexapoda</taxon>
        <taxon>Insecta</taxon>
        <taxon>Pterygota</taxon>
        <taxon>Neoptera</taxon>
        <taxon>Endopterygota</taxon>
        <taxon>Diptera</taxon>
        <taxon>Brachycera</taxon>
        <taxon>Stratiomyomorpha</taxon>
        <taxon>Stratiomyidae</taxon>
        <taxon>Hermetiinae</taxon>
        <taxon>Hermetia</taxon>
    </lineage>
</organism>
<evidence type="ECO:0000256" key="15">
    <source>
        <dbReference type="SAM" id="MobiDB-lite"/>
    </source>
</evidence>
<evidence type="ECO:0000256" key="4">
    <source>
        <dbReference type="ARBA" id="ARBA00022525"/>
    </source>
</evidence>
<dbReference type="InterPro" id="IPR003146">
    <property type="entry name" value="M14A_act_pep"/>
</dbReference>
<feature type="compositionally biased region" description="Polar residues" evidence="15">
    <location>
        <begin position="1288"/>
        <end position="1299"/>
    </location>
</feature>
<dbReference type="InterPro" id="IPR036990">
    <property type="entry name" value="M14A-like_propep"/>
</dbReference>
<dbReference type="InterPro" id="IPR000834">
    <property type="entry name" value="Peptidase_M14"/>
</dbReference>
<dbReference type="GO" id="GO:0005615">
    <property type="term" value="C:extracellular space"/>
    <property type="evidence" value="ECO:0007669"/>
    <property type="project" value="TreeGrafter"/>
</dbReference>
<comment type="similarity">
    <text evidence="3 14">Belongs to the peptidase M14 family.</text>
</comment>
<feature type="domain" description="Peptidase M14" evidence="17">
    <location>
        <begin position="124"/>
        <end position="412"/>
    </location>
</feature>
<keyword evidence="4" id="KW-0964">Secreted</keyword>
<comment type="cofactor">
    <cofactor evidence="1">
        <name>Zn(2+)</name>
        <dbReference type="ChEBI" id="CHEBI:29105"/>
    </cofactor>
</comment>
<evidence type="ECO:0000313" key="19">
    <source>
        <dbReference type="Proteomes" id="UP000594454"/>
    </source>
</evidence>
<feature type="chain" id="PRO_5031410983" description="Peptidase M14 domain-containing protein" evidence="16">
    <location>
        <begin position="24"/>
        <end position="1299"/>
    </location>
</feature>
<feature type="signal peptide" evidence="16">
    <location>
        <begin position="1"/>
        <end position="23"/>
    </location>
</feature>
<evidence type="ECO:0000256" key="10">
    <source>
        <dbReference type="ARBA" id="ARBA00022833"/>
    </source>
</evidence>
<dbReference type="Gene3D" id="3.30.70.340">
    <property type="entry name" value="Metallocarboxypeptidase-like"/>
    <property type="match status" value="2"/>
</dbReference>
<evidence type="ECO:0000256" key="1">
    <source>
        <dbReference type="ARBA" id="ARBA00001947"/>
    </source>
</evidence>
<keyword evidence="19" id="KW-1185">Reference proteome</keyword>
<evidence type="ECO:0000256" key="11">
    <source>
        <dbReference type="ARBA" id="ARBA00023049"/>
    </source>
</evidence>
<feature type="region of interest" description="Disordered" evidence="15">
    <location>
        <begin position="1280"/>
        <end position="1299"/>
    </location>
</feature>
<evidence type="ECO:0000256" key="14">
    <source>
        <dbReference type="PROSITE-ProRule" id="PRU01379"/>
    </source>
</evidence>
<protein>
    <recommendedName>
        <fullName evidence="17">Peptidase M14 domain-containing protein</fullName>
    </recommendedName>
</protein>
<dbReference type="InParanoid" id="A0A7R8UHM5"/>
<evidence type="ECO:0000256" key="13">
    <source>
        <dbReference type="ARBA" id="ARBA00057299"/>
    </source>
</evidence>
<comment type="function">
    <text evidence="13">Involved in the digestion of the blood meal.</text>
</comment>
<keyword evidence="7" id="KW-0479">Metal-binding</keyword>
<dbReference type="Pfam" id="PF00246">
    <property type="entry name" value="Peptidase_M14"/>
    <property type="match status" value="5"/>
</dbReference>
<dbReference type="PRINTS" id="PR00765">
    <property type="entry name" value="CRBOXYPTASEA"/>
</dbReference>
<evidence type="ECO:0000256" key="12">
    <source>
        <dbReference type="ARBA" id="ARBA00023157"/>
    </source>
</evidence>
<dbReference type="FunFam" id="3.40.630.10:FF:000084">
    <property type="entry name" value="Carboxypeptidase B2"/>
    <property type="match status" value="2"/>
</dbReference>
<evidence type="ECO:0000256" key="2">
    <source>
        <dbReference type="ARBA" id="ARBA00004613"/>
    </source>
</evidence>
<comment type="subcellular location">
    <subcellularLocation>
        <location evidence="2">Secreted</location>
    </subcellularLocation>
</comment>
<evidence type="ECO:0000256" key="3">
    <source>
        <dbReference type="ARBA" id="ARBA00005988"/>
    </source>
</evidence>
<dbReference type="GO" id="GO:0004181">
    <property type="term" value="F:metallocarboxypeptidase activity"/>
    <property type="evidence" value="ECO:0007669"/>
    <property type="project" value="InterPro"/>
</dbReference>
<keyword evidence="8 16" id="KW-0732">Signal</keyword>
<dbReference type="PROSITE" id="PS52035">
    <property type="entry name" value="PEPTIDASE_M14"/>
    <property type="match status" value="2"/>
</dbReference>
<evidence type="ECO:0000256" key="16">
    <source>
        <dbReference type="SAM" id="SignalP"/>
    </source>
</evidence>
<keyword evidence="6" id="KW-0645">Protease</keyword>
<keyword evidence="11" id="KW-0482">Metalloprotease</keyword>
<dbReference type="GO" id="GO:0008270">
    <property type="term" value="F:zinc ion binding"/>
    <property type="evidence" value="ECO:0007669"/>
    <property type="project" value="InterPro"/>
</dbReference>
<sequence length="1299" mass="146710">MQSNAKLLLGVFIAIFSIEYDHCLPSNFRGYKLYDIEVKSTEKAHFMRSKIAASGYDQLFASKDFSKPWKVIVPPNEQKLFESELRRNSIHFRVEALDLQEYVSNVLRKSKNSKDLHGSVSFDKFLSYEEINAYLKKLAKDFPEIAKVEVKGKSYEGRPILGIHISYKPVPQKVILITGGIHSREWASPACALYIIYQLVEKSKEMDDFLKNFDWIILPMTNPDGYIYSLTTDPFWRKTRSPQGNDCFGVDVNRNFPFHWSEEGASDSPCSSQYRGKRALSETETQTVRKLLMSAKGRCSFYLDIHSRAECILIPWAYTTQHIPKYDSAKEVALAGAKAILNATSTKFKVGSVANILYVASGSSIDYAMGIEKVPFAVGMELSGGKFHPPPEKIKSIVIEGWVGLKAMVAQHEQVQIATRNMGYKLYDIEVKTTEKAHFMRSKIAASGYDQLFASKDFSKPWKVIVPPNEQKLFESELRRNSIHFRVEALDLQEYVSNVLTKSRNSKDLHGSVSFDKFLSYDEINAYLKKLAKDFPEIAKVEVKGKSYEGRPILGFTFHTNPSPKIQHIPKYDSVKEVALAGAKAILNATSTEFKVGSAANILYIASGSSIDYAMGIEKVPFAVGMELSGPGFHPPPEKIKSILSSQPYHKRSYEVLLVPKHLKETTQIAVASNNQDRFGSDLKSRLIGYQASLPNMTDILRQALSHDAMYPALSKGYVKFDRYLRYTEINDYLRRLAKDYPKLVKIRTPGISYEGRGINALHISFGKSAKSVIVITAGMHAREWSSVACALYIIYKMVEKSNETDLFLKVFDWIILPETNPDGYEYTHTDNPLWRKTRSLQKNNCKGVDMNRNFGFHWGEKGSGNDPCSDTFRGGKALSESESRTIANVLSSVKGKCSFYLDLHSYGKYIIMPWGYTSEPNPHYKRLKAVAMAGANAIRGAYGTAFLRVLTQKPYIRLLVALLIMRWVCQLHQVSKLAVAPQNQKSFEKELTHRSIPHAVVISNLTDYLMPKKALLRKSFKKMGGINFKEYFRYKEINNYLDELAKRYQTVVKVKTAGKSSEGRVIKAVSYLTRKTEKFLLNFEWIILPLTNPDGYEYTHTTNRMWRKTRSKQKGNCYGVDANRNFEFYWGGSGSSGDPCAETFRGKEPFSEPESRAIANVLMSVKQRCLFYIDLHTYGGYILMPWAYKKDHISTYKQLLAAGNAAKRAISQASGTSFTVGTPPDVLYPADGGGIDYAVGRAGVLYSYALELRGGGQMGFDPPEEDIHGIVREVVGRHQSHVKNGSPFETKTTSKQQY</sequence>
<dbReference type="Gene3D" id="3.40.630.10">
    <property type="entry name" value="Zn peptidases"/>
    <property type="match status" value="6"/>
</dbReference>
<evidence type="ECO:0000256" key="8">
    <source>
        <dbReference type="ARBA" id="ARBA00022729"/>
    </source>
</evidence>
<dbReference type="SMART" id="SM00631">
    <property type="entry name" value="Zn_pept"/>
    <property type="match status" value="3"/>
</dbReference>
<evidence type="ECO:0000256" key="9">
    <source>
        <dbReference type="ARBA" id="ARBA00022801"/>
    </source>
</evidence>
<dbReference type="Pfam" id="PF02244">
    <property type="entry name" value="Propep_M14"/>
    <property type="match status" value="2"/>
</dbReference>
<reference evidence="18 19" key="1">
    <citation type="submission" date="2020-11" db="EMBL/GenBank/DDBJ databases">
        <authorList>
            <person name="Wallbank WR R."/>
            <person name="Pardo Diaz C."/>
            <person name="Kozak K."/>
            <person name="Martin S."/>
            <person name="Jiggins C."/>
            <person name="Moest M."/>
            <person name="Warren A I."/>
            <person name="Generalovic N T."/>
            <person name="Byers J.R.P. K."/>
            <person name="Montejo-Kovacevich G."/>
            <person name="Yen C E."/>
        </authorList>
    </citation>
    <scope>NUCLEOTIDE SEQUENCE [LARGE SCALE GENOMIC DNA]</scope>
</reference>
<keyword evidence="12" id="KW-1015">Disulfide bond</keyword>
<evidence type="ECO:0000256" key="7">
    <source>
        <dbReference type="ARBA" id="ARBA00022723"/>
    </source>
</evidence>
<dbReference type="OrthoDB" id="6957316at2759"/>